<comment type="caution">
    <text evidence="1">The sequence shown here is derived from an EMBL/GenBank/DDBJ whole genome shotgun (WGS) entry which is preliminary data.</text>
</comment>
<dbReference type="RefSeq" id="WP_123098903.1">
    <property type="nucleotide sequence ID" value="NZ_RIBZ01000078.1"/>
</dbReference>
<dbReference type="EMBL" id="RIBZ01000078">
    <property type="protein sequence ID" value="RNG34326.1"/>
    <property type="molecule type" value="Genomic_DNA"/>
</dbReference>
<keyword evidence="2" id="KW-1185">Reference proteome</keyword>
<sequence>MLSFKRAQGSDSTAVGAAALNTGIVGCSASPTHTSGSINLSLMIWGPTQKAGVQKAVDGLKAANPDVKLYLQQVPVDQYYRLDVPLGAGEGLDVMWQSSTAPNYVDGGALQPLDEYTKGEHSC</sequence>
<protein>
    <submittedName>
        <fullName evidence="1">Extracellular solute-binding protein</fullName>
    </submittedName>
</protein>
<name>A0A3M8WWH2_9ACTN</name>
<dbReference type="SUPFAM" id="SSF53850">
    <property type="entry name" value="Periplasmic binding protein-like II"/>
    <property type="match status" value="1"/>
</dbReference>
<proteinExistence type="predicted"/>
<dbReference type="Proteomes" id="UP000275401">
    <property type="component" value="Unassembled WGS sequence"/>
</dbReference>
<accession>A0A3M8WWH2</accession>
<evidence type="ECO:0000313" key="2">
    <source>
        <dbReference type="Proteomes" id="UP000275401"/>
    </source>
</evidence>
<organism evidence="1 2">
    <name type="scientific">Streptomyces botrytidirepellens</name>
    <dbReference type="NCBI Taxonomy" id="2486417"/>
    <lineage>
        <taxon>Bacteria</taxon>
        <taxon>Bacillati</taxon>
        <taxon>Actinomycetota</taxon>
        <taxon>Actinomycetes</taxon>
        <taxon>Kitasatosporales</taxon>
        <taxon>Streptomycetaceae</taxon>
        <taxon>Streptomyces</taxon>
    </lineage>
</organism>
<dbReference type="PROSITE" id="PS51257">
    <property type="entry name" value="PROKAR_LIPOPROTEIN"/>
    <property type="match status" value="1"/>
</dbReference>
<dbReference type="AlphaFoldDB" id="A0A3M8WWH2"/>
<reference evidence="1 2" key="1">
    <citation type="submission" date="2018-11" db="EMBL/GenBank/DDBJ databases">
        <title>The Potential of Streptomyces as Biocontrol Agents against the Tomato grey mould, Botrytis cinerea (Gray mold) Frontiers in Microbiology.</title>
        <authorList>
            <person name="Li D."/>
        </authorList>
    </citation>
    <scope>NUCLEOTIDE SEQUENCE [LARGE SCALE GENOMIC DNA]</scope>
    <source>
        <strain evidence="1 2">NEAU-LD23</strain>
    </source>
</reference>
<dbReference type="Gene3D" id="3.40.190.10">
    <property type="entry name" value="Periplasmic binding protein-like II"/>
    <property type="match status" value="1"/>
</dbReference>
<evidence type="ECO:0000313" key="1">
    <source>
        <dbReference type="EMBL" id="RNG34326.1"/>
    </source>
</evidence>
<gene>
    <name evidence="1" type="ORF">EEJ42_05825</name>
</gene>